<organism evidence="1 2">
    <name type="scientific">Methanoliparum thermophilum</name>
    <dbReference type="NCBI Taxonomy" id="2491083"/>
    <lineage>
        <taxon>Archaea</taxon>
        <taxon>Methanobacteriati</taxon>
        <taxon>Methanobacteriota</taxon>
        <taxon>Candidatus Methanoliparia</taxon>
        <taxon>Candidatus Methanoliparales</taxon>
        <taxon>Candidatus Methanoliparaceae</taxon>
        <taxon>Candidatus Methanoliparum</taxon>
    </lineage>
</organism>
<dbReference type="Pfam" id="PF05708">
    <property type="entry name" value="Peptidase_C92"/>
    <property type="match status" value="1"/>
</dbReference>
<accession>A0A520KRY7</accession>
<dbReference type="EMBL" id="RXIF01000006">
    <property type="protein sequence ID" value="RZN64554.1"/>
    <property type="molecule type" value="Genomic_DNA"/>
</dbReference>
<evidence type="ECO:0000313" key="1">
    <source>
        <dbReference type="EMBL" id="RZN64554.1"/>
    </source>
</evidence>
<dbReference type="SUPFAM" id="SSF54001">
    <property type="entry name" value="Cysteine proteinases"/>
    <property type="match status" value="1"/>
</dbReference>
<comment type="caution">
    <text evidence="1">The sequence shown here is derived from an EMBL/GenBank/DDBJ whole genome shotgun (WGS) entry which is preliminary data.</text>
</comment>
<name>A0A520KRY7_METT2</name>
<reference evidence="1 2" key="1">
    <citation type="journal article" date="2019" name="Nat. Microbiol.">
        <title>Wide diversity of methane and short-chain alkane metabolisms in uncultured archaea.</title>
        <authorList>
            <person name="Borrel G."/>
            <person name="Adam P.S."/>
            <person name="McKay L.J."/>
            <person name="Chen L.X."/>
            <person name="Sierra-Garcia I.N."/>
            <person name="Sieber C.M."/>
            <person name="Letourneur Q."/>
            <person name="Ghozlane A."/>
            <person name="Andersen G.L."/>
            <person name="Li W.J."/>
            <person name="Hallam S.J."/>
            <person name="Muyzer G."/>
            <person name="de Oliveira V.M."/>
            <person name="Inskeep W.P."/>
            <person name="Banfield J.F."/>
            <person name="Gribaldo S."/>
        </authorList>
    </citation>
    <scope>NUCLEOTIDE SEQUENCE [LARGE SCALE GENOMIC DNA]</scope>
    <source>
        <strain evidence="1">NM1a</strain>
    </source>
</reference>
<protein>
    <recommendedName>
        <fullName evidence="3">Permuted papain-like amidase YaeF/Yiix C92 family enzyme</fullName>
    </recommendedName>
</protein>
<dbReference type="InterPro" id="IPR024453">
    <property type="entry name" value="Peptidase_C92"/>
</dbReference>
<dbReference type="AlphaFoldDB" id="A0A520KRY7"/>
<dbReference type="InterPro" id="IPR038765">
    <property type="entry name" value="Papain-like_cys_pep_sf"/>
</dbReference>
<gene>
    <name evidence="1" type="ORF">EF806_04230</name>
</gene>
<proteinExistence type="predicted"/>
<evidence type="ECO:0000313" key="2">
    <source>
        <dbReference type="Proteomes" id="UP000317158"/>
    </source>
</evidence>
<evidence type="ECO:0008006" key="3">
    <source>
        <dbReference type="Google" id="ProtNLM"/>
    </source>
</evidence>
<sequence>MSDKTPIEKISDVINDFANHTVSAIAKTYYAINPDKKPTYAGVGNDLDLSLLEVGDIISVHGINSPEVAGLLRPITKLILGFMSGSHWCHTAIYAGNGEIIEAWAPCVRKVDAEILRTADDVEVRRVNTTEDIKKKAVKFCESKIGLPYNYNWMFVIPIFYPSAKKIENDKYYCSELVWAAYKVAGNIDINAYPEFKITPPICGYAIAPQNIADNDKLEVIARADGRKSLNNH</sequence>
<dbReference type="Gene3D" id="3.90.1720.10">
    <property type="entry name" value="endopeptidase domain like (from Nostoc punctiforme)"/>
    <property type="match status" value="1"/>
</dbReference>
<dbReference type="Proteomes" id="UP000317158">
    <property type="component" value="Unassembled WGS sequence"/>
</dbReference>